<sequence length="380" mass="41393">MQALLGLLAMVGHLRPSHGKDTSVGGCSLFSMLLRLEGCSGSCIGEELQSSECEATDSRAMGIATLWYHRGETSIESSIPCSQGGRVHGCEKGSRRLGPQCDPQFCKAQRNRETTFLRLEFRADGAGDEGGLDFSQETFFCSGVCHGKFLPCMGCHVADICRKMTAKRSDSEGSSKCGGRRGQQRRQLWLCCDFVAADYSERSLLVAFLPQRIAAGCDQGGWLQEITVGSIVQRGMRAAVEGTREVGGKTCIVRYIIGPTADRYADRPLPGGTAKIDRRRSISATPLGGRPQVVAARVARGFFLPHAGRPNVSPCGREFEATAIRNCAYRPVPVPYRYRQNVDTPVQTVDYLGPFIKRLFRTCEVDVCNLRCLSSVCGNG</sequence>
<dbReference type="AlphaFoldDB" id="A0A445ME56"/>
<name>A0A445ME56_ENSVE</name>
<proteinExistence type="predicted"/>
<dbReference type="Proteomes" id="UP000290560">
    <property type="component" value="Unassembled WGS sequence"/>
</dbReference>
<reference evidence="2" key="1">
    <citation type="journal article" date="2018" name="Data Brief">
        <title>Genome sequence data from 17 accessions of Ensete ventricosum, a staple food crop for millions in Ethiopia.</title>
        <authorList>
            <person name="Yemataw Z."/>
            <person name="Muzemil S."/>
            <person name="Ambachew D."/>
            <person name="Tripathi L."/>
            <person name="Tesfaye K."/>
            <person name="Chala A."/>
            <person name="Farbos A."/>
            <person name="O'Neill P."/>
            <person name="Moore K."/>
            <person name="Grant M."/>
            <person name="Studholme D.J."/>
        </authorList>
    </citation>
    <scope>NUCLEOTIDE SEQUENCE [LARGE SCALE GENOMIC DNA]</scope>
    <source>
        <tissue evidence="2">Leaf</tissue>
    </source>
</reference>
<accession>A0A445ME56</accession>
<feature type="chain" id="PRO_5019135602" evidence="1">
    <location>
        <begin position="20"/>
        <end position="380"/>
    </location>
</feature>
<protein>
    <submittedName>
        <fullName evidence="2">Uncharacterized protein</fullName>
    </submittedName>
</protein>
<evidence type="ECO:0000313" key="2">
    <source>
        <dbReference type="EMBL" id="RZR72555.1"/>
    </source>
</evidence>
<gene>
    <name evidence="2" type="ORF">BHM03_00014535</name>
</gene>
<dbReference type="EMBL" id="KV875712">
    <property type="protein sequence ID" value="RZR72555.1"/>
    <property type="molecule type" value="Genomic_DNA"/>
</dbReference>
<organism evidence="2">
    <name type="scientific">Ensete ventricosum</name>
    <name type="common">Abyssinian banana</name>
    <name type="synonym">Musa ensete</name>
    <dbReference type="NCBI Taxonomy" id="4639"/>
    <lineage>
        <taxon>Eukaryota</taxon>
        <taxon>Viridiplantae</taxon>
        <taxon>Streptophyta</taxon>
        <taxon>Embryophyta</taxon>
        <taxon>Tracheophyta</taxon>
        <taxon>Spermatophyta</taxon>
        <taxon>Magnoliopsida</taxon>
        <taxon>Liliopsida</taxon>
        <taxon>Zingiberales</taxon>
        <taxon>Musaceae</taxon>
        <taxon>Ensete</taxon>
    </lineage>
</organism>
<feature type="signal peptide" evidence="1">
    <location>
        <begin position="1"/>
        <end position="19"/>
    </location>
</feature>
<evidence type="ECO:0000256" key="1">
    <source>
        <dbReference type="SAM" id="SignalP"/>
    </source>
</evidence>
<keyword evidence="1" id="KW-0732">Signal</keyword>